<proteinExistence type="predicted"/>
<dbReference type="AlphaFoldDB" id="A0A438C0E7"/>
<dbReference type="InterPro" id="IPR011047">
    <property type="entry name" value="Quinoprotein_ADH-like_sf"/>
</dbReference>
<protein>
    <recommendedName>
        <fullName evidence="1">WDR11 second beta-propeller domain-containing protein</fullName>
    </recommendedName>
</protein>
<dbReference type="InterPro" id="IPR039694">
    <property type="entry name" value="WDR11"/>
</dbReference>
<comment type="caution">
    <text evidence="2">The sequence shown here is derived from an EMBL/GenBank/DDBJ whole genome shotgun (WGS) entry which is preliminary data.</text>
</comment>
<dbReference type="Gene3D" id="2.130.10.10">
    <property type="entry name" value="YVTN repeat-like/Quinoprotein amine dehydrogenase"/>
    <property type="match status" value="1"/>
</dbReference>
<dbReference type="Pfam" id="PF23752">
    <property type="entry name" value="Beta-prop_WDR11_2nd"/>
    <property type="match status" value="1"/>
</dbReference>
<gene>
    <name evidence="2" type="ORF">CK203_076386</name>
</gene>
<evidence type="ECO:0000259" key="1">
    <source>
        <dbReference type="Pfam" id="PF23752"/>
    </source>
</evidence>
<name>A0A438C0E7_VITVI</name>
<reference evidence="2 3" key="1">
    <citation type="journal article" date="2018" name="PLoS Genet.">
        <title>Population sequencing reveals clonal diversity and ancestral inbreeding in the grapevine cultivar Chardonnay.</title>
        <authorList>
            <person name="Roach M.J."/>
            <person name="Johnson D.L."/>
            <person name="Bohlmann J."/>
            <person name="van Vuuren H.J."/>
            <person name="Jones S.J."/>
            <person name="Pretorius I.S."/>
            <person name="Schmidt S.A."/>
            <person name="Borneman A.R."/>
        </authorList>
    </citation>
    <scope>NUCLEOTIDE SEQUENCE [LARGE SCALE GENOMIC DNA]</scope>
    <source>
        <strain evidence="3">cv. Chardonnay</strain>
        <tissue evidence="2">Leaf</tissue>
    </source>
</reference>
<dbReference type="PANTHER" id="PTHR14593">
    <property type="entry name" value="WD REPEAT-CONTAINING PROTEIN 11"/>
    <property type="match status" value="1"/>
</dbReference>
<dbReference type="Proteomes" id="UP000288805">
    <property type="component" value="Unassembled WGS sequence"/>
</dbReference>
<feature type="domain" description="WDR11 second beta-propeller" evidence="1">
    <location>
        <begin position="33"/>
        <end position="162"/>
    </location>
</feature>
<evidence type="ECO:0000313" key="3">
    <source>
        <dbReference type="Proteomes" id="UP000288805"/>
    </source>
</evidence>
<dbReference type="SUPFAM" id="SSF50998">
    <property type="entry name" value="Quinoprotein alcohol dehydrogenase-like"/>
    <property type="match status" value="1"/>
</dbReference>
<evidence type="ECO:0000313" key="2">
    <source>
        <dbReference type="EMBL" id="RVW16714.1"/>
    </source>
</evidence>
<dbReference type="EMBL" id="QGNW01002585">
    <property type="protein sequence ID" value="RVW16714.1"/>
    <property type="molecule type" value="Genomic_DNA"/>
</dbReference>
<dbReference type="InterPro" id="IPR057853">
    <property type="entry name" value="Beta-prop_WDR11_2nd"/>
</dbReference>
<sequence length="187" mass="19973">MSFPRSMEQLLLQWHGKGTKSPVQISLVGQLQLLSSTATMLAVPSPSLTATLARGGNSPAVAVPLVALGTQSGTIDVIDVSANAVAASFSVHNSTVRGLRWLGNSRLVSFSYAQVNEKTGGYINRLVVTCVRSGLNRKFRVLQKPERAPIRALRTSSSGRLVFNLESCLTCLFIAPAVTCISLSMEK</sequence>
<dbReference type="PANTHER" id="PTHR14593:SF5">
    <property type="entry name" value="WD REPEAT-CONTAINING PROTEIN 11"/>
    <property type="match status" value="1"/>
</dbReference>
<organism evidence="2 3">
    <name type="scientific">Vitis vinifera</name>
    <name type="common">Grape</name>
    <dbReference type="NCBI Taxonomy" id="29760"/>
    <lineage>
        <taxon>Eukaryota</taxon>
        <taxon>Viridiplantae</taxon>
        <taxon>Streptophyta</taxon>
        <taxon>Embryophyta</taxon>
        <taxon>Tracheophyta</taxon>
        <taxon>Spermatophyta</taxon>
        <taxon>Magnoliopsida</taxon>
        <taxon>eudicotyledons</taxon>
        <taxon>Gunneridae</taxon>
        <taxon>Pentapetalae</taxon>
        <taxon>rosids</taxon>
        <taxon>Vitales</taxon>
        <taxon>Vitaceae</taxon>
        <taxon>Viteae</taxon>
        <taxon>Vitis</taxon>
    </lineage>
</organism>
<accession>A0A438C0E7</accession>
<dbReference type="InterPro" id="IPR015943">
    <property type="entry name" value="WD40/YVTN_repeat-like_dom_sf"/>
</dbReference>